<dbReference type="EMBL" id="LDAU01000169">
    <property type="protein sequence ID" value="KRX01621.1"/>
    <property type="molecule type" value="Genomic_DNA"/>
</dbReference>
<name>A0A0V0QHS4_PSEPJ</name>
<dbReference type="InterPro" id="IPR052394">
    <property type="entry name" value="LRR-containing"/>
</dbReference>
<dbReference type="Proteomes" id="UP000054937">
    <property type="component" value="Unassembled WGS sequence"/>
</dbReference>
<accession>A0A0V0QHS4</accession>
<dbReference type="InParanoid" id="A0A0V0QHS4"/>
<proteinExistence type="predicted"/>
<dbReference type="PANTHER" id="PTHR24114">
    <property type="entry name" value="LEUCINE RICH REPEAT FAMILY PROTEIN"/>
    <property type="match status" value="1"/>
</dbReference>
<dbReference type="InterPro" id="IPR032675">
    <property type="entry name" value="LRR_dom_sf"/>
</dbReference>
<organism evidence="1 2">
    <name type="scientific">Pseudocohnilembus persalinus</name>
    <name type="common">Ciliate</name>
    <dbReference type="NCBI Taxonomy" id="266149"/>
    <lineage>
        <taxon>Eukaryota</taxon>
        <taxon>Sar</taxon>
        <taxon>Alveolata</taxon>
        <taxon>Ciliophora</taxon>
        <taxon>Intramacronucleata</taxon>
        <taxon>Oligohymenophorea</taxon>
        <taxon>Scuticociliatia</taxon>
        <taxon>Philasterida</taxon>
        <taxon>Pseudocohnilembidae</taxon>
        <taxon>Pseudocohnilembus</taxon>
    </lineage>
</organism>
<protein>
    <submittedName>
        <fullName evidence="1">Uncharacterized protein</fullName>
    </submittedName>
</protein>
<comment type="caution">
    <text evidence="1">The sequence shown here is derived from an EMBL/GenBank/DDBJ whole genome shotgun (WGS) entry which is preliminary data.</text>
</comment>
<gene>
    <name evidence="1" type="ORF">PPERSA_00328</name>
</gene>
<dbReference type="OrthoDB" id="312968at2759"/>
<dbReference type="PANTHER" id="PTHR24114:SF2">
    <property type="entry name" value="F-BOX DOMAIN-CONTAINING PROTEIN-RELATED"/>
    <property type="match status" value="1"/>
</dbReference>
<dbReference type="OMA" id="EICDLMK"/>
<evidence type="ECO:0000313" key="1">
    <source>
        <dbReference type="EMBL" id="KRX01621.1"/>
    </source>
</evidence>
<sequence length="674" mass="79034">MSDKNKELLQNILNEHPVLEELYMAWNNLRAPSGAAIFSALQENKSTSLKVLDLSCNNLGLNCGLNMENGCAQQISDCFQKNDELVHVDISYNRFNTSQAEIIAAGLEKNHTIYGIHFAGNAGYVDSRGFIVVQKDMDDIEIDCGILRQNIDGVKQVQNKIARHHRDINLKDCCWICQGWEEMTFKWTKDVSGQGETDPLFIHFNFENFQPCYYGKIDGNVLEYTRMIPPGDLCYFFSNGQGDEQNIANDHTQQKVGVESLLDDVKLIEGEKKNIKLTHTNYAKVAVKTNMFVQYTPRTNVKPRIRDPEFIPDKKKKTKKKWTFPISLMYKWKPDTEDLIAKCFDFDWSLSRILKVIKKEDELEKVRVFLKERYQYFKNTYKYYATLNPVQDVWGIQTGAFFELVNELNLIDNLVKDADVNIKWTSVISGGEKGNPRNPIQAVNRHQFMEIWVRLSEEKYIFKYKSTQSHYEALRMLWDEHLEKHFTKFDQQKWREERYWNEDCDYCLKHYKKLIDYIYKQYAKKKVKPGQVPFMCLDELNQIISLCNLNAEESFGSSVYLFAYNMSMMTQVNEIGSNRLFEMSPVEYYEALARIAEEANLIPVLGPFGVDQDENKDKWTLEKRKNQKLGHKLEALIWRMYECCTDLAYKQNNPVLEKSFFWKDPEESEFDLID</sequence>
<evidence type="ECO:0000313" key="2">
    <source>
        <dbReference type="Proteomes" id="UP000054937"/>
    </source>
</evidence>
<dbReference type="AlphaFoldDB" id="A0A0V0QHS4"/>
<keyword evidence="2" id="KW-1185">Reference proteome</keyword>
<reference evidence="1 2" key="1">
    <citation type="journal article" date="2015" name="Sci. Rep.">
        <title>Genome of the facultative scuticociliatosis pathogen Pseudocohnilembus persalinus provides insight into its virulence through horizontal gene transfer.</title>
        <authorList>
            <person name="Xiong J."/>
            <person name="Wang G."/>
            <person name="Cheng J."/>
            <person name="Tian M."/>
            <person name="Pan X."/>
            <person name="Warren A."/>
            <person name="Jiang C."/>
            <person name="Yuan D."/>
            <person name="Miao W."/>
        </authorList>
    </citation>
    <scope>NUCLEOTIDE SEQUENCE [LARGE SCALE GENOMIC DNA]</scope>
    <source>
        <strain evidence="1">36N120E</strain>
    </source>
</reference>
<dbReference type="Gene3D" id="3.80.10.10">
    <property type="entry name" value="Ribonuclease Inhibitor"/>
    <property type="match status" value="1"/>
</dbReference>
<dbReference type="SUPFAM" id="SSF52047">
    <property type="entry name" value="RNI-like"/>
    <property type="match status" value="1"/>
</dbReference>